<protein>
    <submittedName>
        <fullName evidence="3">Uncharacterized protein</fullName>
    </submittedName>
</protein>
<evidence type="ECO:0000256" key="2">
    <source>
        <dbReference type="SAM" id="Phobius"/>
    </source>
</evidence>
<feature type="transmembrane region" description="Helical" evidence="2">
    <location>
        <begin position="40"/>
        <end position="67"/>
    </location>
</feature>
<keyword evidence="2" id="KW-1133">Transmembrane helix</keyword>
<feature type="region of interest" description="Disordered" evidence="1">
    <location>
        <begin position="267"/>
        <end position="294"/>
    </location>
</feature>
<evidence type="ECO:0000313" key="4">
    <source>
        <dbReference type="Proteomes" id="UP000192359"/>
    </source>
</evidence>
<accession>A0A1Y1RPL4</accession>
<dbReference type="Proteomes" id="UP000192359">
    <property type="component" value="Unassembled WGS sequence"/>
</dbReference>
<keyword evidence="2" id="KW-0472">Membrane</keyword>
<comment type="caution">
    <text evidence="3">The sequence shown here is derived from an EMBL/GenBank/DDBJ whole genome shotgun (WGS) entry which is preliminary data.</text>
</comment>
<evidence type="ECO:0000256" key="1">
    <source>
        <dbReference type="SAM" id="MobiDB-lite"/>
    </source>
</evidence>
<evidence type="ECO:0000313" key="3">
    <source>
        <dbReference type="EMBL" id="ORC18619.1"/>
    </source>
</evidence>
<proteinExistence type="predicted"/>
<organism evidence="3 4">
    <name type="scientific">Rothia nasimurium</name>
    <dbReference type="NCBI Taxonomy" id="85336"/>
    <lineage>
        <taxon>Bacteria</taxon>
        <taxon>Bacillati</taxon>
        <taxon>Actinomycetota</taxon>
        <taxon>Actinomycetes</taxon>
        <taxon>Micrococcales</taxon>
        <taxon>Micrococcaceae</taxon>
        <taxon>Rothia</taxon>
    </lineage>
</organism>
<keyword evidence="4" id="KW-1185">Reference proteome</keyword>
<reference evidence="3 4" key="1">
    <citation type="submission" date="2016-05" db="EMBL/GenBank/DDBJ databases">
        <title>Draft genome sequence of a porcine commensal Rothia nasimurium.</title>
        <authorList>
            <person name="Gaiser R.A."/>
            <person name="Van Baarlen P."/>
            <person name="Wells J.M."/>
        </authorList>
    </citation>
    <scope>NUCLEOTIDE SEQUENCE [LARGE SCALE GENOMIC DNA]</scope>
    <source>
        <strain evidence="3 4">PT-32</strain>
    </source>
</reference>
<dbReference type="EMBL" id="LXWF01000025">
    <property type="protein sequence ID" value="ORC18619.1"/>
    <property type="molecule type" value="Genomic_DNA"/>
</dbReference>
<keyword evidence="2" id="KW-0812">Transmembrane</keyword>
<sequence>MMSDPWGLRPAADADLVAYREANQGFLAHAGDWVADNWEYFAAGAMVVAGGVLMATGVGGPVGAMLISGGISMGMQKATTGSVDPLQLALDMVPGGVVVQGLAGAGSAAYSYMKSPGPHSASGLLGEVALGGAAGVLPGPSVVGRQVSGAGVSAGQKAIGPGRYGTLPVLPSANSKLQNLSPQVVPHDYPLAQNAWIMNRDGVAVGNTNADRFAQVLNDSPAWAGPYPTKSPGNTWISNTDKTSIRTMEDNTGLNSSNQHHVLRAVYERENPAGANKKPSKSTPPPGKCPNLVQDCKEQKYLKI</sequence>
<gene>
    <name evidence="3" type="ORF">A7979_11540</name>
</gene>
<name>A0A1Y1RPL4_9MICC</name>
<dbReference type="AlphaFoldDB" id="A0A1Y1RPL4"/>